<reference evidence="2" key="1">
    <citation type="submission" date="2022-11" db="UniProtKB">
        <authorList>
            <consortium name="WormBaseParasite"/>
        </authorList>
    </citation>
    <scope>IDENTIFICATION</scope>
</reference>
<name>A0AC34G2F5_9BILA</name>
<protein>
    <submittedName>
        <fullName evidence="2">LIM zinc-binding domain-containing protein</fullName>
    </submittedName>
</protein>
<dbReference type="Proteomes" id="UP000887579">
    <property type="component" value="Unplaced"/>
</dbReference>
<organism evidence="1 2">
    <name type="scientific">Panagrolaimus sp. ES5</name>
    <dbReference type="NCBI Taxonomy" id="591445"/>
    <lineage>
        <taxon>Eukaryota</taxon>
        <taxon>Metazoa</taxon>
        <taxon>Ecdysozoa</taxon>
        <taxon>Nematoda</taxon>
        <taxon>Chromadorea</taxon>
        <taxon>Rhabditida</taxon>
        <taxon>Tylenchina</taxon>
        <taxon>Panagrolaimomorpha</taxon>
        <taxon>Panagrolaimoidea</taxon>
        <taxon>Panagrolaimidae</taxon>
        <taxon>Panagrolaimus</taxon>
    </lineage>
</organism>
<sequence>MLRSFGLNQLSAAEIIAERENVLKLLAQTTKEKMCKSYHKYTINPKTRYQHIARSVELQQIIECQIDSDNPQHQFDEFHLPLWFNAKANADFDRKCKLLRFCQQALSPNKIKIINFKALNWADGRALTALVSKFRKDLIDYPNLLSYNDPDYMLDQVFTALEQEYGIQRPCCSQLAWANQSDERRIDFIEEVFNTLRCDPTSAAQILSPSVVKTALNSRKRVKKFDGMKMKRSEQIKRRAGDLLNAMASTSSVVMEHHNSETADDDEIISIVSTEITPQKQEYRIEFQNSTTSNSYFQKPSSKTYTPRPVVDKLNPMIVCKVEQIVNGSLQRDHYKSLYEEKHRAAEKVTKKMEKESLEKIEEILEQTGNGTLIIDKNHQQSLSSQEEKEIDEKLAKAEAILKFNNLAGINTVSEMRKQKQQPTKIPPPTPPKPSAMPSTTSASFDEERENRAENGVVFRTTKLPFRRPVSSPQDLYASVLPRRRNLCALCGIEVYLAEQMHIDKLMIHKKCFKCSYCLQPLRLGNSALDRSLMDEFGPRWYCSQHNMIHISEKIARIQKNENKNRASVAVVPPSSSVPAPSRP</sequence>
<accession>A0AC34G2F5</accession>
<evidence type="ECO:0000313" key="2">
    <source>
        <dbReference type="WBParaSite" id="ES5_v2.g23924.t1"/>
    </source>
</evidence>
<proteinExistence type="predicted"/>
<dbReference type="WBParaSite" id="ES5_v2.g23924.t1">
    <property type="protein sequence ID" value="ES5_v2.g23924.t1"/>
    <property type="gene ID" value="ES5_v2.g23924"/>
</dbReference>
<evidence type="ECO:0000313" key="1">
    <source>
        <dbReference type="Proteomes" id="UP000887579"/>
    </source>
</evidence>